<organism evidence="3 4">
    <name type="scientific">Armillaria novae-zelandiae</name>
    <dbReference type="NCBI Taxonomy" id="153914"/>
    <lineage>
        <taxon>Eukaryota</taxon>
        <taxon>Fungi</taxon>
        <taxon>Dikarya</taxon>
        <taxon>Basidiomycota</taxon>
        <taxon>Agaricomycotina</taxon>
        <taxon>Agaricomycetes</taxon>
        <taxon>Agaricomycetidae</taxon>
        <taxon>Agaricales</taxon>
        <taxon>Marasmiineae</taxon>
        <taxon>Physalacriaceae</taxon>
        <taxon>Armillaria</taxon>
    </lineage>
</organism>
<feature type="compositionally biased region" description="Polar residues" evidence="1">
    <location>
        <begin position="218"/>
        <end position="238"/>
    </location>
</feature>
<dbReference type="EMBL" id="JAUEPR010000149">
    <property type="protein sequence ID" value="KAK0461496.1"/>
    <property type="molecule type" value="Genomic_DNA"/>
</dbReference>
<feature type="compositionally biased region" description="Low complexity" evidence="1">
    <location>
        <begin position="248"/>
        <end position="258"/>
    </location>
</feature>
<feature type="transmembrane region" description="Helical" evidence="2">
    <location>
        <begin position="50"/>
        <end position="74"/>
    </location>
</feature>
<evidence type="ECO:0000256" key="2">
    <source>
        <dbReference type="SAM" id="Phobius"/>
    </source>
</evidence>
<evidence type="ECO:0000313" key="3">
    <source>
        <dbReference type="EMBL" id="KAK0461496.1"/>
    </source>
</evidence>
<accession>A0AA39N9G0</accession>
<evidence type="ECO:0000256" key="1">
    <source>
        <dbReference type="SAM" id="MobiDB-lite"/>
    </source>
</evidence>
<keyword evidence="2" id="KW-1133">Transmembrane helix</keyword>
<keyword evidence="2" id="KW-0812">Transmembrane</keyword>
<feature type="transmembrane region" description="Helical" evidence="2">
    <location>
        <begin position="7"/>
        <end position="30"/>
    </location>
</feature>
<protein>
    <submittedName>
        <fullName evidence="3">Uncharacterized protein</fullName>
    </submittedName>
</protein>
<name>A0AA39N9G0_9AGAR</name>
<dbReference type="Proteomes" id="UP001175227">
    <property type="component" value="Unassembled WGS sequence"/>
</dbReference>
<sequence length="258" mass="28414">TIGLVLILLLYLLATVGLYYDWTIVCSIFIQHNTTFWTAYNFNPGAPITLTGGIDAILSTFLADATLIWCCWIIWGRSWRVVLIPIICTTSAITLYLENIVNWAALYSSLVLATFLWCTILIVYRILRLGGVTAMIRVYHRVIEMLVESAALYSAVITVLLVFEVRDEVAGAYIEEFAIAIRGIAPTVLVGRVAAGHARPDDSWSRSSMTASLRFGGLSSSQNNHELSVVSGQNSSSRVWPDLEEGSESSTRSSGEHS</sequence>
<feature type="transmembrane region" description="Helical" evidence="2">
    <location>
        <begin position="81"/>
        <end position="97"/>
    </location>
</feature>
<proteinExistence type="predicted"/>
<dbReference type="AlphaFoldDB" id="A0AA39N9G0"/>
<feature type="region of interest" description="Disordered" evidence="1">
    <location>
        <begin position="218"/>
        <end position="258"/>
    </location>
</feature>
<gene>
    <name evidence="3" type="ORF">IW261DRAFT_1531505</name>
</gene>
<feature type="transmembrane region" description="Helical" evidence="2">
    <location>
        <begin position="103"/>
        <end position="124"/>
    </location>
</feature>
<feature type="non-terminal residue" evidence="3">
    <location>
        <position position="258"/>
    </location>
</feature>
<reference evidence="3" key="1">
    <citation type="submission" date="2023-06" db="EMBL/GenBank/DDBJ databases">
        <authorList>
            <consortium name="Lawrence Berkeley National Laboratory"/>
            <person name="Ahrendt S."/>
            <person name="Sahu N."/>
            <person name="Indic B."/>
            <person name="Wong-Bajracharya J."/>
            <person name="Merenyi Z."/>
            <person name="Ke H.-M."/>
            <person name="Monk M."/>
            <person name="Kocsube S."/>
            <person name="Drula E."/>
            <person name="Lipzen A."/>
            <person name="Balint B."/>
            <person name="Henrissat B."/>
            <person name="Andreopoulos B."/>
            <person name="Martin F.M."/>
            <person name="Harder C.B."/>
            <person name="Rigling D."/>
            <person name="Ford K.L."/>
            <person name="Foster G.D."/>
            <person name="Pangilinan J."/>
            <person name="Papanicolaou A."/>
            <person name="Barry K."/>
            <person name="LaButti K."/>
            <person name="Viragh M."/>
            <person name="Koriabine M."/>
            <person name="Yan M."/>
            <person name="Riley R."/>
            <person name="Champramary S."/>
            <person name="Plett K.L."/>
            <person name="Tsai I.J."/>
            <person name="Slot J."/>
            <person name="Sipos G."/>
            <person name="Plett J."/>
            <person name="Nagy L.G."/>
            <person name="Grigoriev I.V."/>
        </authorList>
    </citation>
    <scope>NUCLEOTIDE SEQUENCE</scope>
    <source>
        <strain evidence="3">ICMP 16352</strain>
    </source>
</reference>
<keyword evidence="2" id="KW-0472">Membrane</keyword>
<comment type="caution">
    <text evidence="3">The sequence shown here is derived from an EMBL/GenBank/DDBJ whole genome shotgun (WGS) entry which is preliminary data.</text>
</comment>
<evidence type="ECO:0000313" key="4">
    <source>
        <dbReference type="Proteomes" id="UP001175227"/>
    </source>
</evidence>
<keyword evidence="4" id="KW-1185">Reference proteome</keyword>